<organism evidence="2 3">
    <name type="scientific">Musa acuminata subsp. malaccensis</name>
    <name type="common">Wild banana</name>
    <name type="synonym">Musa malaccensis</name>
    <dbReference type="NCBI Taxonomy" id="214687"/>
    <lineage>
        <taxon>Eukaryota</taxon>
        <taxon>Viridiplantae</taxon>
        <taxon>Streptophyta</taxon>
        <taxon>Embryophyta</taxon>
        <taxon>Tracheophyta</taxon>
        <taxon>Spermatophyta</taxon>
        <taxon>Magnoliopsida</taxon>
        <taxon>Liliopsida</taxon>
        <taxon>Zingiberales</taxon>
        <taxon>Musaceae</taxon>
        <taxon>Musa</taxon>
    </lineage>
</organism>
<keyword evidence="3" id="KW-1185">Reference proteome</keyword>
<sequence>MIAETEGQERGSRTSQRPFEYMINGQRKTGGASRLTHNGRR</sequence>
<proteinExistence type="predicted"/>
<evidence type="ECO:0000313" key="2">
    <source>
        <dbReference type="EnsemblPlants" id="Ma01_p14550.1"/>
    </source>
</evidence>
<dbReference type="Proteomes" id="UP000012960">
    <property type="component" value="Unplaced"/>
</dbReference>
<dbReference type="Gramene" id="Ma01_t14550.1">
    <property type="protein sequence ID" value="Ma01_p14550.1"/>
    <property type="gene ID" value="Ma01_g14550"/>
</dbReference>
<evidence type="ECO:0000313" key="3">
    <source>
        <dbReference type="Proteomes" id="UP000012960"/>
    </source>
</evidence>
<reference evidence="2" key="1">
    <citation type="submission" date="2021-05" db="UniProtKB">
        <authorList>
            <consortium name="EnsemblPlants"/>
        </authorList>
    </citation>
    <scope>IDENTIFICATION</scope>
    <source>
        <strain evidence="2">subsp. malaccensis</strain>
    </source>
</reference>
<feature type="region of interest" description="Disordered" evidence="1">
    <location>
        <begin position="1"/>
        <end position="41"/>
    </location>
</feature>
<name>A0A804HU38_MUSAM</name>
<dbReference type="AlphaFoldDB" id="A0A804HU38"/>
<dbReference type="EnsemblPlants" id="Ma01_t14550.1">
    <property type="protein sequence ID" value="Ma01_p14550.1"/>
    <property type="gene ID" value="Ma01_g14550"/>
</dbReference>
<dbReference type="InParanoid" id="A0A804HU38"/>
<protein>
    <submittedName>
        <fullName evidence="2">Uncharacterized protein</fullName>
    </submittedName>
</protein>
<accession>A0A804HU38</accession>
<evidence type="ECO:0000256" key="1">
    <source>
        <dbReference type="SAM" id="MobiDB-lite"/>
    </source>
</evidence>